<evidence type="ECO:0000256" key="1">
    <source>
        <dbReference type="ARBA" id="ARBA00022737"/>
    </source>
</evidence>
<keyword evidence="2 3" id="KW-0802">TPR repeat</keyword>
<feature type="repeat" description="TPR" evidence="3">
    <location>
        <begin position="201"/>
        <end position="234"/>
    </location>
</feature>
<dbReference type="SUPFAM" id="SSF48452">
    <property type="entry name" value="TPR-like"/>
    <property type="match status" value="1"/>
</dbReference>
<keyword evidence="5" id="KW-1185">Reference proteome</keyword>
<dbReference type="PANTHER" id="PTHR44858:SF1">
    <property type="entry name" value="UDP-N-ACETYLGLUCOSAMINE--PEPTIDE N-ACETYLGLUCOSAMINYLTRANSFERASE SPINDLY-RELATED"/>
    <property type="match status" value="1"/>
</dbReference>
<dbReference type="InterPro" id="IPR050498">
    <property type="entry name" value="Ycf3"/>
</dbReference>
<dbReference type="Pfam" id="PF13414">
    <property type="entry name" value="TPR_11"/>
    <property type="match status" value="2"/>
</dbReference>
<evidence type="ECO:0000256" key="2">
    <source>
        <dbReference type="ARBA" id="ARBA00022803"/>
    </source>
</evidence>
<accession>A0A1H3JH75</accession>
<dbReference type="InterPro" id="IPR011990">
    <property type="entry name" value="TPR-like_helical_dom_sf"/>
</dbReference>
<dbReference type="PROSITE" id="PS50293">
    <property type="entry name" value="TPR_REGION"/>
    <property type="match status" value="1"/>
</dbReference>
<feature type="repeat" description="TPR" evidence="3">
    <location>
        <begin position="73"/>
        <end position="106"/>
    </location>
</feature>
<feature type="repeat" description="TPR" evidence="3">
    <location>
        <begin position="337"/>
        <end position="370"/>
    </location>
</feature>
<dbReference type="PROSITE" id="PS50005">
    <property type="entry name" value="TPR"/>
    <property type="match status" value="6"/>
</dbReference>
<evidence type="ECO:0000256" key="3">
    <source>
        <dbReference type="PROSITE-ProRule" id="PRU00339"/>
    </source>
</evidence>
<feature type="repeat" description="TPR" evidence="3">
    <location>
        <begin position="303"/>
        <end position="336"/>
    </location>
</feature>
<feature type="repeat" description="TPR" evidence="3">
    <location>
        <begin position="167"/>
        <end position="200"/>
    </location>
</feature>
<evidence type="ECO:0000313" key="4">
    <source>
        <dbReference type="EMBL" id="SDY39266.1"/>
    </source>
</evidence>
<protein>
    <submittedName>
        <fullName evidence="4">Tfp pilus assembly protein PilF</fullName>
    </submittedName>
</protein>
<dbReference type="InterPro" id="IPR019734">
    <property type="entry name" value="TPR_rpt"/>
</dbReference>
<comment type="caution">
    <text evidence="4">The sequence shown here is derived from an EMBL/GenBank/DDBJ whole genome shotgun (WGS) entry which is preliminary data.</text>
</comment>
<name>A0A1H3JH75_9BACT</name>
<reference evidence="4 5" key="1">
    <citation type="submission" date="2016-10" db="EMBL/GenBank/DDBJ databases">
        <authorList>
            <person name="Varghese N."/>
            <person name="Submissions S."/>
        </authorList>
    </citation>
    <scope>NUCLEOTIDE SEQUENCE [LARGE SCALE GENOMIC DNA]</scope>
    <source>
        <strain evidence="4 5">DSM 17997</strain>
    </source>
</reference>
<dbReference type="PANTHER" id="PTHR44858">
    <property type="entry name" value="TETRATRICOPEPTIDE REPEAT PROTEIN 6"/>
    <property type="match status" value="1"/>
</dbReference>
<keyword evidence="1" id="KW-0677">Repeat</keyword>
<dbReference type="EMBL" id="FNQC01000001">
    <property type="protein sequence ID" value="SDY39266.1"/>
    <property type="molecule type" value="Genomic_DNA"/>
</dbReference>
<dbReference type="Proteomes" id="UP000199663">
    <property type="component" value="Unassembled WGS sequence"/>
</dbReference>
<sequence length="414" mass="47364">MKMSILNLLVFFYLYFMKIITLLAVVLFPYCVHAQHPHADGQMRDAIKISEKGNPKQAEWIFSKIISDHPFFAEPYFQRAGVREKMGDLEGALTDYNILLELSPTHTEGIFSRGIVRYEMKHYELSKEDFLKVLALPQGETNSVLYRKSPYKSGIDRITTLQNGQQDYIYQHLGLICMELEDYNEALHYLEKAIALRPDDPDHYLHRGKIFQSSGQVENAEKDYIKALSLNPYHPMVHQYMGILANASGDKLKADRYYSQAIAEAPDVPYPYKQRGYQRLIAGQIEGALEDFHKVLELKRDDVETLLYRGFAFEKKGELGAAQKDFEQVLVLEPSRSQAWIGLGDVQVKSGKLPEAVKSYTLAIIYQPENPQAHYQRGIAHHKLKDVDQACIDFQQAAQWGLDPALKALEKACQ</sequence>
<dbReference type="SMART" id="SM00028">
    <property type="entry name" value="TPR"/>
    <property type="match status" value="9"/>
</dbReference>
<dbReference type="Gene3D" id="1.25.40.10">
    <property type="entry name" value="Tetratricopeptide repeat domain"/>
    <property type="match status" value="4"/>
</dbReference>
<dbReference type="SUPFAM" id="SSF81901">
    <property type="entry name" value="HCP-like"/>
    <property type="match status" value="1"/>
</dbReference>
<proteinExistence type="predicted"/>
<gene>
    <name evidence="4" type="ORF">SAMN05444412_1017</name>
</gene>
<evidence type="ECO:0000313" key="5">
    <source>
        <dbReference type="Proteomes" id="UP000199663"/>
    </source>
</evidence>
<feature type="repeat" description="TPR" evidence="3">
    <location>
        <begin position="269"/>
        <end position="302"/>
    </location>
</feature>
<organism evidence="4 5">
    <name type="scientific">Rhodonellum ikkaensis</name>
    <dbReference type="NCBI Taxonomy" id="336829"/>
    <lineage>
        <taxon>Bacteria</taxon>
        <taxon>Pseudomonadati</taxon>
        <taxon>Bacteroidota</taxon>
        <taxon>Cytophagia</taxon>
        <taxon>Cytophagales</taxon>
        <taxon>Cytophagaceae</taxon>
        <taxon>Rhodonellum</taxon>
    </lineage>
</organism>